<protein>
    <submittedName>
        <fullName evidence="1">Uncharacterized protein</fullName>
    </submittedName>
</protein>
<dbReference type="EMBL" id="AUZZ01008971">
    <property type="protein sequence ID" value="EQD35321.1"/>
    <property type="molecule type" value="Genomic_DNA"/>
</dbReference>
<reference evidence="1" key="1">
    <citation type="submission" date="2013-08" db="EMBL/GenBank/DDBJ databases">
        <authorList>
            <person name="Mendez C."/>
            <person name="Richter M."/>
            <person name="Ferrer M."/>
            <person name="Sanchez J."/>
        </authorList>
    </citation>
    <scope>NUCLEOTIDE SEQUENCE</scope>
</reference>
<proteinExistence type="predicted"/>
<organism evidence="1">
    <name type="scientific">mine drainage metagenome</name>
    <dbReference type="NCBI Taxonomy" id="410659"/>
    <lineage>
        <taxon>unclassified sequences</taxon>
        <taxon>metagenomes</taxon>
        <taxon>ecological metagenomes</taxon>
    </lineage>
</organism>
<comment type="caution">
    <text evidence="1">The sequence shown here is derived from an EMBL/GenBank/DDBJ whole genome shotgun (WGS) entry which is preliminary data.</text>
</comment>
<name>T0YIU1_9ZZZZ</name>
<gene>
    <name evidence="1" type="ORF">B2A_12436</name>
</gene>
<sequence length="335" mass="38680">MAKVEDTIQDSVLDYVISKYEKELDSSVSEYPYFDIYGSLMKEQPQMFWKDVLLWFSFERKLPNGKTPLEEFADAKITDEKERAMLYNLKNMVHGEFEVVVVNGNVVSLKSENGEIYDTLFYDDGNFYTKGMYLKTRLYKFGEFYRFGGISVAAIRTEDFVKMQADMLMNSWQEHEIGRFEDIIIRPFTNLQVVLNKYPFQWVDGIYSNLGLSGDRLKDKKVKSIVSVLTSEKVSQIIRALPSDSKEALKIIIKDGGLTKWPNIKNFSHDDSFFWNETKPKSVIGILRLNALIIVGKCWFGSKKYKIAAIPSDIVEYAKHALEDESSLNNLNKDT</sequence>
<accession>T0YIU1</accession>
<evidence type="ECO:0000313" key="1">
    <source>
        <dbReference type="EMBL" id="EQD35321.1"/>
    </source>
</evidence>
<dbReference type="AlphaFoldDB" id="T0YIU1"/>
<reference evidence="1" key="2">
    <citation type="journal article" date="2014" name="ISME J.">
        <title>Microbial stratification in low pH oxic and suboxic macroscopic growths along an acid mine drainage.</title>
        <authorList>
            <person name="Mendez-Garcia C."/>
            <person name="Mesa V."/>
            <person name="Sprenger R.R."/>
            <person name="Richter M."/>
            <person name="Diez M.S."/>
            <person name="Solano J."/>
            <person name="Bargiela R."/>
            <person name="Golyshina O.V."/>
            <person name="Manteca A."/>
            <person name="Ramos J.L."/>
            <person name="Gallego J.R."/>
            <person name="Llorente I."/>
            <person name="Martins Dos Santos V.A."/>
            <person name="Jensen O.N."/>
            <person name="Pelaez A.I."/>
            <person name="Sanchez J."/>
            <person name="Ferrer M."/>
        </authorList>
    </citation>
    <scope>NUCLEOTIDE SEQUENCE</scope>
</reference>